<evidence type="ECO:0000313" key="2">
    <source>
        <dbReference type="Proteomes" id="UP000886998"/>
    </source>
</evidence>
<name>A0A8X6WWT0_9ARAC</name>
<accession>A0A8X6WWT0</accession>
<reference evidence="1" key="1">
    <citation type="submission" date="2020-08" db="EMBL/GenBank/DDBJ databases">
        <title>Multicomponent nature underlies the extraordinary mechanical properties of spider dragline silk.</title>
        <authorList>
            <person name="Kono N."/>
            <person name="Nakamura H."/>
            <person name="Mori M."/>
            <person name="Yoshida Y."/>
            <person name="Ohtoshi R."/>
            <person name="Malay A.D."/>
            <person name="Moran D.A.P."/>
            <person name="Tomita M."/>
            <person name="Numata K."/>
            <person name="Arakawa K."/>
        </authorList>
    </citation>
    <scope>NUCLEOTIDE SEQUENCE</scope>
</reference>
<gene>
    <name evidence="1" type="ORF">TNIN_258431</name>
</gene>
<comment type="caution">
    <text evidence="1">The sequence shown here is derived from an EMBL/GenBank/DDBJ whole genome shotgun (WGS) entry which is preliminary data.</text>
</comment>
<organism evidence="1 2">
    <name type="scientific">Trichonephila inaurata madagascariensis</name>
    <dbReference type="NCBI Taxonomy" id="2747483"/>
    <lineage>
        <taxon>Eukaryota</taxon>
        <taxon>Metazoa</taxon>
        <taxon>Ecdysozoa</taxon>
        <taxon>Arthropoda</taxon>
        <taxon>Chelicerata</taxon>
        <taxon>Arachnida</taxon>
        <taxon>Araneae</taxon>
        <taxon>Araneomorphae</taxon>
        <taxon>Entelegynae</taxon>
        <taxon>Araneoidea</taxon>
        <taxon>Nephilidae</taxon>
        <taxon>Trichonephila</taxon>
        <taxon>Trichonephila inaurata</taxon>
    </lineage>
</organism>
<proteinExistence type="predicted"/>
<protein>
    <submittedName>
        <fullName evidence="1">Uncharacterized protein</fullName>
    </submittedName>
</protein>
<evidence type="ECO:0000313" key="1">
    <source>
        <dbReference type="EMBL" id="GFY42650.1"/>
    </source>
</evidence>
<dbReference type="EMBL" id="BMAV01003208">
    <property type="protein sequence ID" value="GFY42650.1"/>
    <property type="molecule type" value="Genomic_DNA"/>
</dbReference>
<sequence length="107" mass="12501">MENEEEFKILHEKKLSFKKSQGKSSELNKLLVITEKKLQQKKSETNSLKNMVKEKEYQFDELSQMIDASLKQLDWTNIRRAFEANEIKWKLSPSSAPMVGRILGKAQ</sequence>
<dbReference type="AlphaFoldDB" id="A0A8X6WWT0"/>
<dbReference type="Proteomes" id="UP000886998">
    <property type="component" value="Unassembled WGS sequence"/>
</dbReference>
<keyword evidence="2" id="KW-1185">Reference proteome</keyword>